<feature type="transmembrane region" description="Helical" evidence="1">
    <location>
        <begin position="116"/>
        <end position="143"/>
    </location>
</feature>
<gene>
    <name evidence="2" type="primary">ConsOrf4</name>
</gene>
<dbReference type="RefSeq" id="YP_009398889.1">
    <property type="nucleotide sequence ID" value="NC_035294.1"/>
</dbReference>
<feature type="transmembrane region" description="Helical" evidence="1">
    <location>
        <begin position="172"/>
        <end position="189"/>
    </location>
</feature>
<evidence type="ECO:0000313" key="2">
    <source>
        <dbReference type="EMBL" id="ARW68041.1"/>
    </source>
</evidence>
<sequence length="255" mass="31332">MYINKTLKYITVYTIFFTFLFILPYINMNYVYHHFYCIYISLIILTYLFYYTNIKKVTIYILIYVSYIISYSFIYQETFKNHYIYNSNNLELKIPYITSLLKVPNNHMKWKLYINYFYYILPIYIQRIFIINIVNFILVSIFFIFTQSEILIDIFYFFISNISILIKNVFNRYFFILILVLQIIEEINRSLKNLNTSIKIKYYDLNFNRLLFLLSKLNLIIILTNIYLENISEYMLNISCLLWNKKISTKNIYVK</sequence>
<dbReference type="EMBL" id="MF101450">
    <property type="protein sequence ID" value="ARW68041.1"/>
    <property type="molecule type" value="Genomic_DNA"/>
</dbReference>
<feature type="transmembrane region" description="Helical" evidence="1">
    <location>
        <begin position="210"/>
        <end position="228"/>
    </location>
</feature>
<name>A0A1Z1MQK4_9FLOR</name>
<keyword evidence="1" id="KW-0472">Membrane</keyword>
<keyword evidence="2" id="KW-0150">Chloroplast</keyword>
<keyword evidence="1" id="KW-1133">Transmembrane helix</keyword>
<keyword evidence="2" id="KW-0934">Plastid</keyword>
<feature type="transmembrane region" description="Helical" evidence="1">
    <location>
        <begin position="32"/>
        <end position="50"/>
    </location>
</feature>
<evidence type="ECO:0000256" key="1">
    <source>
        <dbReference type="SAM" id="Phobius"/>
    </source>
</evidence>
<accession>A0A1Z1MQK4</accession>
<proteinExistence type="predicted"/>
<feature type="transmembrane region" description="Helical" evidence="1">
    <location>
        <begin position="57"/>
        <end position="75"/>
    </location>
</feature>
<reference evidence="2" key="1">
    <citation type="journal article" date="2017" name="J. Phycol.">
        <title>Analysis of chloroplast genomes and a supermatrix inform reclassification of the Rhodomelaceae (Rhodophyta).</title>
        <authorList>
            <person name="Diaz-Tapia P."/>
            <person name="Maggs C.A."/>
            <person name="West J.A."/>
            <person name="Verbruggen H."/>
        </authorList>
    </citation>
    <scope>NUCLEOTIDE SEQUENCE</scope>
    <source>
        <strain evidence="2">PD1561</strain>
    </source>
</reference>
<dbReference type="GeneID" id="33361608"/>
<keyword evidence="1" id="KW-0812">Transmembrane</keyword>
<geneLocation type="chloroplast" evidence="2"/>
<protein>
    <submittedName>
        <fullName evidence="2">Uncharacterized protein</fullName>
    </submittedName>
</protein>
<organism evidence="2">
    <name type="scientific">Cliftonaea pectinata</name>
    <dbReference type="NCBI Taxonomy" id="2007206"/>
    <lineage>
        <taxon>Eukaryota</taxon>
        <taxon>Rhodophyta</taxon>
        <taxon>Florideophyceae</taxon>
        <taxon>Rhodymeniophycidae</taxon>
        <taxon>Ceramiales</taxon>
        <taxon>Rhodomelaceae</taxon>
        <taxon>Polyzonieae</taxon>
        <taxon>Cliftonaea</taxon>
    </lineage>
</organism>
<feature type="transmembrane region" description="Helical" evidence="1">
    <location>
        <begin position="7"/>
        <end position="26"/>
    </location>
</feature>
<dbReference type="AlphaFoldDB" id="A0A1Z1MQK4"/>